<comment type="similarity">
    <text evidence="1 2">Belongs to the complex I NDUFA12 subunit family.</text>
</comment>
<name>A0A0G4J4W0_PLABS</name>
<reference evidence="4 6" key="1">
    <citation type="submission" date="2015-02" db="EMBL/GenBank/DDBJ databases">
        <authorList>
            <person name="Chooi Y.-H."/>
        </authorList>
    </citation>
    <scope>NUCLEOTIDE SEQUENCE [LARGE SCALE GENOMIC DNA]</scope>
    <source>
        <strain evidence="4">E3</strain>
    </source>
</reference>
<dbReference type="OrthoDB" id="274641at2759"/>
<dbReference type="PANTHER" id="PTHR12910:SF2">
    <property type="entry name" value="NADH DEHYDROGENASE [UBIQUINONE] 1 ALPHA SUBCOMPLEX SUBUNIT 12"/>
    <property type="match status" value="1"/>
</dbReference>
<accession>A0A0G4J4W0</accession>
<proteinExistence type="inferred from homology"/>
<keyword evidence="2" id="KW-0472">Membrane</keyword>
<gene>
    <name evidence="4" type="ORF">PBRA_002590</name>
    <name evidence="5" type="ORF">PLBR_LOCUS1967</name>
</gene>
<evidence type="ECO:0000313" key="7">
    <source>
        <dbReference type="Proteomes" id="UP000290189"/>
    </source>
</evidence>
<evidence type="ECO:0000313" key="5">
    <source>
        <dbReference type="EMBL" id="SPQ94752.1"/>
    </source>
</evidence>
<evidence type="ECO:0000256" key="2">
    <source>
        <dbReference type="RuleBase" id="RU363103"/>
    </source>
</evidence>
<dbReference type="AlphaFoldDB" id="A0A0G4J4W0"/>
<keyword evidence="2" id="KW-0249">Electron transport</keyword>
<reference evidence="5 7" key="2">
    <citation type="submission" date="2018-03" db="EMBL/GenBank/DDBJ databases">
        <authorList>
            <person name="Fogelqvist J."/>
        </authorList>
    </citation>
    <scope>NUCLEOTIDE SEQUENCE [LARGE SCALE GENOMIC DNA]</scope>
</reference>
<organism evidence="4 6">
    <name type="scientific">Plasmodiophora brassicae</name>
    <name type="common">Clubroot disease agent</name>
    <dbReference type="NCBI Taxonomy" id="37360"/>
    <lineage>
        <taxon>Eukaryota</taxon>
        <taxon>Sar</taxon>
        <taxon>Rhizaria</taxon>
        <taxon>Endomyxa</taxon>
        <taxon>Phytomyxea</taxon>
        <taxon>Plasmodiophorida</taxon>
        <taxon>Plasmodiophoridae</taxon>
        <taxon>Plasmodiophora</taxon>
    </lineage>
</organism>
<dbReference type="GO" id="GO:0005743">
    <property type="term" value="C:mitochondrial inner membrane"/>
    <property type="evidence" value="ECO:0007669"/>
    <property type="project" value="UniProtKB-SubCell"/>
</dbReference>
<dbReference type="GO" id="GO:0045271">
    <property type="term" value="C:respiratory chain complex I"/>
    <property type="evidence" value="ECO:0007669"/>
    <property type="project" value="InterPro"/>
</dbReference>
<keyword evidence="6" id="KW-1185">Reference proteome</keyword>
<evidence type="ECO:0000256" key="3">
    <source>
        <dbReference type="SAM" id="MobiDB-lite"/>
    </source>
</evidence>
<dbReference type="Pfam" id="PF05071">
    <property type="entry name" value="NDUFA12"/>
    <property type="match status" value="1"/>
</dbReference>
<keyword evidence="2" id="KW-0999">Mitochondrion inner membrane</keyword>
<feature type="region of interest" description="Disordered" evidence="3">
    <location>
        <begin position="113"/>
        <end position="137"/>
    </location>
</feature>
<dbReference type="PANTHER" id="PTHR12910">
    <property type="entry name" value="NADH-UBIQUINONE OXIDOREDUCTASE SUBUNIT B17.2"/>
    <property type="match status" value="1"/>
</dbReference>
<dbReference type="EMBL" id="CDSF01000133">
    <property type="protein sequence ID" value="CEP02623.1"/>
    <property type="molecule type" value="Genomic_DNA"/>
</dbReference>
<keyword evidence="2" id="KW-0679">Respiratory chain</keyword>
<dbReference type="STRING" id="37360.A0A0G4J4W0"/>
<dbReference type="GO" id="GO:0006979">
    <property type="term" value="P:response to oxidative stress"/>
    <property type="evidence" value="ECO:0007669"/>
    <property type="project" value="TreeGrafter"/>
</dbReference>
<sequence>MTLLDVIKYVRQVGVRHAFRTLRMTNELKIGALKGVDANGNRYFESLSEQAGRNRWVEYANPSYYDASQVTPEWHPWLHYMSDQTPDELHQAKHKWQLPHEDNKTFTKDAWYPPGHFLNEKDEVPRQYEPWQKEGSK</sequence>
<dbReference type="OMA" id="WHGWIHH"/>
<dbReference type="InterPro" id="IPR007763">
    <property type="entry name" value="NDUFA12"/>
</dbReference>
<geneLocation type="mitochondrion" evidence="5"/>
<dbReference type="Proteomes" id="UP000039324">
    <property type="component" value="Unassembled WGS sequence"/>
</dbReference>
<evidence type="ECO:0000256" key="1">
    <source>
        <dbReference type="ARBA" id="ARBA00007355"/>
    </source>
</evidence>
<keyword evidence="2 5" id="KW-0496">Mitochondrion</keyword>
<comment type="subcellular location">
    <subcellularLocation>
        <location evidence="2">Mitochondrion inner membrane</location>
        <topology evidence="2">Peripheral membrane protein</topology>
        <orientation evidence="2">Matrix side</orientation>
    </subcellularLocation>
</comment>
<dbReference type="Proteomes" id="UP000290189">
    <property type="component" value="Unassembled WGS sequence"/>
</dbReference>
<comment type="function">
    <text evidence="2">Accessory subunit of the mitochondrial membrane respiratory chain NADH dehydrogenase (Complex I), that is believed not to be involved in catalysis. Complex I functions in the transfer of electrons from NADH to the respiratory chain. The immediate electron acceptor for the enzyme is believed to be ubiquinone.</text>
</comment>
<keyword evidence="2" id="KW-0813">Transport</keyword>
<protein>
    <recommendedName>
        <fullName evidence="2">NADH dehydrogenase [ubiquinone] 1 alpha subcomplex subunit 12</fullName>
    </recommendedName>
</protein>
<evidence type="ECO:0000313" key="4">
    <source>
        <dbReference type="EMBL" id="CEP02623.1"/>
    </source>
</evidence>
<dbReference type="EMBL" id="OVEO01000003">
    <property type="protein sequence ID" value="SPQ94752.1"/>
    <property type="molecule type" value="Genomic_DNA"/>
</dbReference>
<evidence type="ECO:0000313" key="6">
    <source>
        <dbReference type="Proteomes" id="UP000039324"/>
    </source>
</evidence>
<feature type="compositionally biased region" description="Basic and acidic residues" evidence="3">
    <location>
        <begin position="118"/>
        <end position="137"/>
    </location>
</feature>